<keyword evidence="5" id="KW-0547">Nucleotide-binding</keyword>
<accession>A0A7R9SZX3</accession>
<dbReference type="AlphaFoldDB" id="A0A7R9SZX3"/>
<dbReference type="FunFam" id="3.40.50.300:FF:001185">
    <property type="entry name" value="GTPase Der"/>
    <property type="match status" value="1"/>
</dbReference>
<dbReference type="CDD" id="cd01894">
    <property type="entry name" value="EngA1"/>
    <property type="match status" value="1"/>
</dbReference>
<comment type="similarity">
    <text evidence="1">Belongs to the TRAFAC class TrmE-Era-EngA-EngB-Septin-like GTPase superfamily. EngA (Der) GTPase family.</text>
</comment>
<evidence type="ECO:0000256" key="2">
    <source>
        <dbReference type="ARBA" id="ARBA00020953"/>
    </source>
</evidence>
<evidence type="ECO:0000313" key="10">
    <source>
        <dbReference type="EMBL" id="CAD8220381.1"/>
    </source>
</evidence>
<feature type="domain" description="EngA-type G" evidence="9">
    <location>
        <begin position="286"/>
        <end position="466"/>
    </location>
</feature>
<dbReference type="InterPro" id="IPR015946">
    <property type="entry name" value="KH_dom-like_a/b"/>
</dbReference>
<dbReference type="HAMAP" id="MF_00195">
    <property type="entry name" value="GTPase_Der"/>
    <property type="match status" value="1"/>
</dbReference>
<dbReference type="GO" id="GO:0042254">
    <property type="term" value="P:ribosome biogenesis"/>
    <property type="evidence" value="ECO:0007669"/>
    <property type="project" value="UniProtKB-KW"/>
</dbReference>
<feature type="domain" description="EngA-type G" evidence="9">
    <location>
        <begin position="90"/>
        <end position="271"/>
    </location>
</feature>
<evidence type="ECO:0000256" key="5">
    <source>
        <dbReference type="ARBA" id="ARBA00022741"/>
    </source>
</evidence>
<dbReference type="GO" id="GO:0009507">
    <property type="term" value="C:chloroplast"/>
    <property type="evidence" value="ECO:0007669"/>
    <property type="project" value="TreeGrafter"/>
</dbReference>
<feature type="compositionally biased region" description="Basic and acidic residues" evidence="8">
    <location>
        <begin position="30"/>
        <end position="44"/>
    </location>
</feature>
<evidence type="ECO:0000256" key="1">
    <source>
        <dbReference type="ARBA" id="ARBA00008279"/>
    </source>
</evidence>
<dbReference type="Pfam" id="PF01926">
    <property type="entry name" value="MMR_HSR1"/>
    <property type="match status" value="2"/>
</dbReference>
<name>A0A7R9SZX3_9CHLO</name>
<dbReference type="InterPro" id="IPR005225">
    <property type="entry name" value="Small_GTP-bd"/>
</dbReference>
<dbReference type="InterPro" id="IPR016484">
    <property type="entry name" value="GTPase_Der"/>
</dbReference>
<dbReference type="InterPro" id="IPR032859">
    <property type="entry name" value="KH_dom-like"/>
</dbReference>
<dbReference type="SUPFAM" id="SSF52540">
    <property type="entry name" value="P-loop containing nucleoside triphosphate hydrolases"/>
    <property type="match status" value="2"/>
</dbReference>
<gene>
    <name evidence="10" type="ORF">OLUC0939_LOCUS1100</name>
</gene>
<evidence type="ECO:0000259" key="9">
    <source>
        <dbReference type="PROSITE" id="PS51712"/>
    </source>
</evidence>
<proteinExistence type="inferred from homology"/>
<dbReference type="FunFam" id="3.40.50.300:FF:000040">
    <property type="entry name" value="GTPase Der"/>
    <property type="match status" value="1"/>
</dbReference>
<dbReference type="NCBIfam" id="TIGR03594">
    <property type="entry name" value="GTPase_EngA"/>
    <property type="match status" value="1"/>
</dbReference>
<dbReference type="Gene3D" id="3.30.300.20">
    <property type="match status" value="1"/>
</dbReference>
<dbReference type="FunFam" id="3.30.300.20:FF:000004">
    <property type="entry name" value="GTPase Der"/>
    <property type="match status" value="1"/>
</dbReference>
<evidence type="ECO:0000256" key="8">
    <source>
        <dbReference type="SAM" id="MobiDB-lite"/>
    </source>
</evidence>
<dbReference type="GO" id="GO:0005525">
    <property type="term" value="F:GTP binding"/>
    <property type="evidence" value="ECO:0007669"/>
    <property type="project" value="UniProtKB-KW"/>
</dbReference>
<dbReference type="Pfam" id="PF14714">
    <property type="entry name" value="KH_dom-like"/>
    <property type="match status" value="1"/>
</dbReference>
<dbReference type="CDD" id="cd01895">
    <property type="entry name" value="EngA2"/>
    <property type="match status" value="1"/>
</dbReference>
<evidence type="ECO:0000256" key="4">
    <source>
        <dbReference type="ARBA" id="ARBA00022737"/>
    </source>
</evidence>
<evidence type="ECO:0000256" key="7">
    <source>
        <dbReference type="ARBA" id="ARBA00032345"/>
    </source>
</evidence>
<keyword evidence="6" id="KW-0342">GTP-binding</keyword>
<dbReference type="PRINTS" id="PR00326">
    <property type="entry name" value="GTP1OBG"/>
</dbReference>
<protein>
    <recommendedName>
        <fullName evidence="2">GTPase Der</fullName>
    </recommendedName>
    <alternativeName>
        <fullName evidence="7">GTP-binding protein EngA</fullName>
    </alternativeName>
</protein>
<dbReference type="InterPro" id="IPR027417">
    <property type="entry name" value="P-loop_NTPase"/>
</dbReference>
<evidence type="ECO:0000256" key="3">
    <source>
        <dbReference type="ARBA" id="ARBA00022517"/>
    </source>
</evidence>
<keyword evidence="3" id="KW-0690">Ribosome biogenesis</keyword>
<feature type="region of interest" description="Disordered" evidence="8">
    <location>
        <begin position="30"/>
        <end position="79"/>
    </location>
</feature>
<dbReference type="NCBIfam" id="TIGR00231">
    <property type="entry name" value="small_GTP"/>
    <property type="match status" value="2"/>
</dbReference>
<evidence type="ECO:0000256" key="6">
    <source>
        <dbReference type="ARBA" id="ARBA00023134"/>
    </source>
</evidence>
<dbReference type="EMBL" id="HBDX01001257">
    <property type="protein sequence ID" value="CAD8220381.1"/>
    <property type="molecule type" value="Transcribed_RNA"/>
</dbReference>
<reference evidence="10" key="1">
    <citation type="submission" date="2021-01" db="EMBL/GenBank/DDBJ databases">
        <authorList>
            <person name="Corre E."/>
            <person name="Pelletier E."/>
            <person name="Niang G."/>
            <person name="Scheremetjew M."/>
            <person name="Finn R."/>
            <person name="Kale V."/>
            <person name="Holt S."/>
            <person name="Cochrane G."/>
            <person name="Meng A."/>
            <person name="Brown T."/>
            <person name="Cohen L."/>
        </authorList>
    </citation>
    <scope>NUCLEOTIDE SEQUENCE</scope>
    <source>
        <strain evidence="10">Clade-A-BCC118000</strain>
    </source>
</reference>
<dbReference type="PROSITE" id="PS51712">
    <property type="entry name" value="G_ENGA"/>
    <property type="match status" value="2"/>
</dbReference>
<feature type="compositionally biased region" description="Acidic residues" evidence="8">
    <location>
        <begin position="45"/>
        <end position="57"/>
    </location>
</feature>
<organism evidence="10">
    <name type="scientific">Ostreococcus sp. 'lucimarinus'</name>
    <dbReference type="NCBI Taxonomy" id="242159"/>
    <lineage>
        <taxon>Eukaryota</taxon>
        <taxon>Viridiplantae</taxon>
        <taxon>Chlorophyta</taxon>
        <taxon>Mamiellophyceae</taxon>
        <taxon>Mamiellales</taxon>
        <taxon>Bathycoccaceae</taxon>
        <taxon>Ostreococcus</taxon>
    </lineage>
</organism>
<sequence>MERMDREARTYATAWANELASTLSEDARALERRLFGDEGGASERGEDEDEDASEEETVGTSGRKGKARADARVRRKTRRDWSKVPDEALPRVAVVGRPNVGKSALFNRLTGTKRAIVYDEPGVTRDRMYVRAYWGEHEFMMVDTGGLENLPANPEGGPKTDTVGGVEILPGMIEAQAAEAVREASVLIFVVDGQVGLTAADMDIFAWLRRTHSKIPLHLAVNKCESTTKGEDQILEFWSLGDVTPLAVSAISGTGTGELLDNMCATLPPPPQVSEDENAEEEDIPVTVAIIGRPNVGKSSLLNGLAGEARSIVSDFSGTTRDSIDTLVEDKYTGRKFTLIDTAGIRRRTQVKSGTDGAEKLSVGRALQAMKRADVVVLVIDGTEGPSQQDFVLAERATQEGCAIVLCINKWDLVDKDTHTMNKYTDDMRLKLRVFEYAEIVYTSALTGQRIQKILDAAQVASENHRKRLTTATLNSVVQEATLWKLPPSRNSRKGKIYYITQASIRPPTFVFFVNDPKLFPDTYRRYMERQLRENIGFPGTPIRLLWRGKGVEKGPRK</sequence>
<dbReference type="InterPro" id="IPR006073">
    <property type="entry name" value="GTP-bd"/>
</dbReference>
<dbReference type="PANTHER" id="PTHR43834:SF2">
    <property type="entry name" value="GTPASE DER"/>
    <property type="match status" value="1"/>
</dbReference>
<keyword evidence="4" id="KW-0677">Repeat</keyword>
<dbReference type="InterPro" id="IPR031166">
    <property type="entry name" value="G_ENGA"/>
</dbReference>
<dbReference type="Gene3D" id="3.40.50.300">
    <property type="entry name" value="P-loop containing nucleotide triphosphate hydrolases"/>
    <property type="match status" value="2"/>
</dbReference>
<dbReference type="PANTHER" id="PTHR43834">
    <property type="entry name" value="GTPASE DER"/>
    <property type="match status" value="1"/>
</dbReference>